<dbReference type="RefSeq" id="WP_233079389.1">
    <property type="nucleotide sequence ID" value="NZ_FNXF01000006.1"/>
</dbReference>
<name>A0A1H6LZ48_9GAMM</name>
<evidence type="ECO:0000313" key="2">
    <source>
        <dbReference type="Proteomes" id="UP000199371"/>
    </source>
</evidence>
<protein>
    <submittedName>
        <fullName evidence="1">Uncharacterized protein</fullName>
    </submittedName>
</protein>
<dbReference type="STRING" id="173990.SAMN05660691_02085"/>
<proteinExistence type="predicted"/>
<dbReference type="EMBL" id="FNXF01000006">
    <property type="protein sequence ID" value="SEH90395.1"/>
    <property type="molecule type" value="Genomic_DNA"/>
</dbReference>
<accession>A0A1H6LZ48</accession>
<reference evidence="2" key="1">
    <citation type="submission" date="2016-10" db="EMBL/GenBank/DDBJ databases">
        <authorList>
            <person name="Varghese N."/>
            <person name="Submissions S."/>
        </authorList>
    </citation>
    <scope>NUCLEOTIDE SEQUENCE [LARGE SCALE GENOMIC DNA]</scope>
    <source>
        <strain evidence="2">DSM 17616</strain>
    </source>
</reference>
<dbReference type="AlphaFoldDB" id="A0A1H6LZ48"/>
<gene>
    <name evidence="1" type="ORF">SAMN05660691_02085</name>
</gene>
<organism evidence="1 2">
    <name type="scientific">Rheinheimera pacifica</name>
    <dbReference type="NCBI Taxonomy" id="173990"/>
    <lineage>
        <taxon>Bacteria</taxon>
        <taxon>Pseudomonadati</taxon>
        <taxon>Pseudomonadota</taxon>
        <taxon>Gammaproteobacteria</taxon>
        <taxon>Chromatiales</taxon>
        <taxon>Chromatiaceae</taxon>
        <taxon>Rheinheimera</taxon>
    </lineage>
</organism>
<keyword evidence="2" id="KW-1185">Reference proteome</keyword>
<evidence type="ECO:0000313" key="1">
    <source>
        <dbReference type="EMBL" id="SEH90395.1"/>
    </source>
</evidence>
<sequence length="362" mass="40875">MTELHELHRLASKRLQDHIEKHRQTPDVTLAKHIRYIQEQKANMISGKKLVYLDTLAWKCLADYKLKKPKLTDAMIMFAETFFAKAHSGQYVFPIAFPTFVELDALVIPETRALLNDLVDEFSSGFCIVHQHERIREELVQLTSAQWNVHKAASDYLCSPLELMELSYPTLPAFVTASIDQNTFNKAWFDAMTELPMSAQLKVAATAPDEKWNNELGLTSLNEAKIKYQGDVGTLKQAIFVELKGCIEAWADIEGQAIEPKIVAEMACYIMAIWQSDTFYLAFPTLRVLSALHGSLRTDPNRRFKSGDLNDFSVAADALSICDVFLTDRRLANLISSEELDLGKLLGCQVIHGFEAMASYFS</sequence>
<dbReference type="Proteomes" id="UP000199371">
    <property type="component" value="Unassembled WGS sequence"/>
</dbReference>